<dbReference type="InterPro" id="IPR041664">
    <property type="entry name" value="AAA_16"/>
</dbReference>
<dbReference type="SMART" id="SM01074">
    <property type="entry name" value="Cdc6_C"/>
    <property type="match status" value="1"/>
</dbReference>
<name>A0AAD9NKY7_RIDPI</name>
<keyword evidence="10" id="KW-0067">ATP-binding</keyword>
<dbReference type="Pfam" id="PF13191">
    <property type="entry name" value="AAA_16"/>
    <property type="match status" value="1"/>
</dbReference>
<dbReference type="CDD" id="cd00009">
    <property type="entry name" value="AAA"/>
    <property type="match status" value="1"/>
</dbReference>
<proteinExistence type="inferred from homology"/>
<dbReference type="FunFam" id="3.40.50.300:FF:000547">
    <property type="entry name" value="Cell division control protein"/>
    <property type="match status" value="1"/>
</dbReference>
<evidence type="ECO:0000259" key="19">
    <source>
        <dbReference type="SMART" id="SM01074"/>
    </source>
</evidence>
<evidence type="ECO:0000256" key="17">
    <source>
        <dbReference type="SAM" id="MobiDB-lite"/>
    </source>
</evidence>
<keyword evidence="13" id="KW-0131">Cell cycle</keyword>
<dbReference type="Pfam" id="PF22606">
    <property type="entry name" value="Cdc6-ORC-like_ATPase_lid"/>
    <property type="match status" value="1"/>
</dbReference>
<dbReference type="Pfam" id="PF09079">
    <property type="entry name" value="WHD_Cdc6"/>
    <property type="match status" value="1"/>
</dbReference>
<reference evidence="20" key="1">
    <citation type="journal article" date="2023" name="Mol. Biol. Evol.">
        <title>Third-Generation Sequencing Reveals the Adaptive Role of the Epigenome in Three Deep-Sea Polychaetes.</title>
        <authorList>
            <person name="Perez M."/>
            <person name="Aroh O."/>
            <person name="Sun Y."/>
            <person name="Lan Y."/>
            <person name="Juniper S.K."/>
            <person name="Young C.R."/>
            <person name="Angers B."/>
            <person name="Qian P.Y."/>
        </authorList>
    </citation>
    <scope>NUCLEOTIDE SEQUENCE</scope>
    <source>
        <strain evidence="20">R07B-5</strain>
    </source>
</reference>
<dbReference type="InterPro" id="IPR050311">
    <property type="entry name" value="ORC1/CDC6"/>
</dbReference>
<evidence type="ECO:0000313" key="21">
    <source>
        <dbReference type="Proteomes" id="UP001209878"/>
    </source>
</evidence>
<dbReference type="AlphaFoldDB" id="A0AAD9NKY7"/>
<dbReference type="SUPFAM" id="SSF46785">
    <property type="entry name" value="Winged helix' DNA-binding domain"/>
    <property type="match status" value="1"/>
</dbReference>
<dbReference type="FunFam" id="1.10.10.10:FF:000265">
    <property type="entry name" value="Cell division control protein"/>
    <property type="match status" value="1"/>
</dbReference>
<evidence type="ECO:0000256" key="8">
    <source>
        <dbReference type="ARBA" id="ARBA00022741"/>
    </source>
</evidence>
<keyword evidence="21" id="KW-1185">Reference proteome</keyword>
<keyword evidence="8" id="KW-0547">Nucleotide-binding</keyword>
<dbReference type="InterPro" id="IPR016314">
    <property type="entry name" value="Cdc6/18"/>
</dbReference>
<dbReference type="GO" id="GO:0051301">
    <property type="term" value="P:cell division"/>
    <property type="evidence" value="ECO:0007669"/>
    <property type="project" value="UniProtKB-UniRule"/>
</dbReference>
<dbReference type="SMART" id="SM00382">
    <property type="entry name" value="AAA"/>
    <property type="match status" value="1"/>
</dbReference>
<evidence type="ECO:0000256" key="15">
    <source>
        <dbReference type="ARBA" id="ARBA00062730"/>
    </source>
</evidence>
<keyword evidence="4" id="KW-0963">Cytoplasm</keyword>
<dbReference type="GO" id="GO:0006270">
    <property type="term" value="P:DNA replication initiation"/>
    <property type="evidence" value="ECO:0007669"/>
    <property type="project" value="UniProtKB-UniRule"/>
</dbReference>
<keyword evidence="11" id="KW-0832">Ubl conjugation</keyword>
<dbReference type="InterPro" id="IPR054425">
    <property type="entry name" value="Cdc6_ORC1-like_ATPase_lid"/>
</dbReference>
<accession>A0AAD9NKY7</accession>
<dbReference type="PANTHER" id="PTHR10763:SF26">
    <property type="entry name" value="CELL DIVISION CONTROL PROTEIN 6 HOMOLOG"/>
    <property type="match status" value="1"/>
</dbReference>
<feature type="domain" description="AAA+ ATPase" evidence="18">
    <location>
        <begin position="252"/>
        <end position="388"/>
    </location>
</feature>
<comment type="similarity">
    <text evidence="3 16">Belongs to the CDC6/cdc18 family.</text>
</comment>
<feature type="region of interest" description="Disordered" evidence="17">
    <location>
        <begin position="1"/>
        <end position="27"/>
    </location>
</feature>
<evidence type="ECO:0000256" key="5">
    <source>
        <dbReference type="ARBA" id="ARBA00022553"/>
    </source>
</evidence>
<dbReference type="PIRSF" id="PIRSF001767">
    <property type="entry name" value="Cdc6"/>
    <property type="match status" value="1"/>
</dbReference>
<comment type="subunit">
    <text evidence="15">Interacts with PCNA, ORC1, cyclin-CDK. Interacts with HUWE1. Interacts with ANKRD17. Interacts with GRWD1; origin binding of GRWD1 is dependent on CDC6. Interacts with CDT1; are mutually dependent on one another for loading MCM complexes onto chromatin. Interacts with TTC4. Interacts (via Cy motif) with CCNF; the interaction takes place during G2 and M phase. Interacts with CDH1.</text>
</comment>
<feature type="region of interest" description="Disordered" evidence="17">
    <location>
        <begin position="40"/>
        <end position="67"/>
    </location>
</feature>
<dbReference type="InterPro" id="IPR003593">
    <property type="entry name" value="AAA+_ATPase"/>
</dbReference>
<evidence type="ECO:0000256" key="4">
    <source>
        <dbReference type="ARBA" id="ARBA00022490"/>
    </source>
</evidence>
<dbReference type="Gene3D" id="3.40.50.300">
    <property type="entry name" value="P-loop containing nucleotide triphosphate hydrolases"/>
    <property type="match status" value="1"/>
</dbReference>
<evidence type="ECO:0000256" key="9">
    <source>
        <dbReference type="ARBA" id="ARBA00022776"/>
    </source>
</evidence>
<keyword evidence="5" id="KW-0597">Phosphoprotein</keyword>
<evidence type="ECO:0000256" key="3">
    <source>
        <dbReference type="ARBA" id="ARBA00006184"/>
    </source>
</evidence>
<feature type="domain" description="Cdc6 C-terminal" evidence="19">
    <location>
        <begin position="513"/>
        <end position="593"/>
    </location>
</feature>
<evidence type="ECO:0000256" key="7">
    <source>
        <dbReference type="ARBA" id="ARBA00022705"/>
    </source>
</evidence>
<evidence type="ECO:0000256" key="12">
    <source>
        <dbReference type="ARBA" id="ARBA00023242"/>
    </source>
</evidence>
<dbReference type="SUPFAM" id="SSF52540">
    <property type="entry name" value="P-loop containing nucleoside triphosphate hydrolases"/>
    <property type="match status" value="1"/>
</dbReference>
<evidence type="ECO:0000256" key="1">
    <source>
        <dbReference type="ARBA" id="ARBA00004123"/>
    </source>
</evidence>
<dbReference type="GO" id="GO:0003688">
    <property type="term" value="F:DNA replication origin binding"/>
    <property type="evidence" value="ECO:0007669"/>
    <property type="project" value="TreeGrafter"/>
</dbReference>
<keyword evidence="7" id="KW-0235">DNA replication</keyword>
<gene>
    <name evidence="20" type="ORF">NP493_824g01026</name>
</gene>
<evidence type="ECO:0000313" key="20">
    <source>
        <dbReference type="EMBL" id="KAK2174142.1"/>
    </source>
</evidence>
<dbReference type="FunFam" id="1.10.8.60:FF:000058">
    <property type="entry name" value="Cell division control protein"/>
    <property type="match status" value="1"/>
</dbReference>
<dbReference type="InterPro" id="IPR027417">
    <property type="entry name" value="P-loop_NTPase"/>
</dbReference>
<feature type="region of interest" description="Disordered" evidence="17">
    <location>
        <begin position="176"/>
        <end position="204"/>
    </location>
</feature>
<dbReference type="InterPro" id="IPR036388">
    <property type="entry name" value="WH-like_DNA-bd_sf"/>
</dbReference>
<dbReference type="GO" id="GO:0005737">
    <property type="term" value="C:cytoplasm"/>
    <property type="evidence" value="ECO:0007669"/>
    <property type="project" value="UniProtKB-SubCell"/>
</dbReference>
<sequence>MMASTQRQTVLDFAVRKSSRTRSKPEPFQLCTDECWTPKKSTKDVLSQTPKSRSSKRRREPESTDCSPFKRRAAENISLSSRKVVTKPERIPLSPRKEFTNVQAFSTFTTLKTPQKDITKPDSFTPRSCPAISPARARALHFSPVRDENVFSPKKLTPKRALALTSPLRRCPYGTVPPSAKSCRSPRKKLDWGDSVGKSGHRSPAKYARQHGICYQRAKQVLHTALPERIVGRESESEQVNAFLEKHLVGRRPGSLYVSGAPGTGKTAVLSEIIKVYKESRLCQVISANCMSLQNAQAIYNKVLSDLKKRDICLPARQAAQQLESSLSSCKSMVLLVLDEIDQLDSKNQEVLYTMFEWPALANSKLVLVGIANALDLTDRILPRLQARPNCKPQLLHFSPYSRDQIVRILEDRLETVVVNGENVMEPSAIQFCARKVAALAGDMRKALDVCRSAVEMVEADVRRKQALMSPSKCTATPKVGVAHIMKIVNRTYGSVAQTGQQHTFPLQQKLAVCTLLLMLRNGKTKEVPVGKLHDSYCKVCKAQNVISVDQSEFSSMCDLIEARSIIGLKKAKDARMVKVSLKLDEQELDFALQDKTLMSAILSRGLPK</sequence>
<dbReference type="GO" id="GO:0033314">
    <property type="term" value="P:mitotic DNA replication checkpoint signaling"/>
    <property type="evidence" value="ECO:0007669"/>
    <property type="project" value="TreeGrafter"/>
</dbReference>
<dbReference type="EMBL" id="JAODUO010000824">
    <property type="protein sequence ID" value="KAK2174142.1"/>
    <property type="molecule type" value="Genomic_DNA"/>
</dbReference>
<dbReference type="Gene3D" id="1.10.10.10">
    <property type="entry name" value="Winged helix-like DNA-binding domain superfamily/Winged helix DNA-binding domain"/>
    <property type="match status" value="1"/>
</dbReference>
<organism evidence="20 21">
    <name type="scientific">Ridgeia piscesae</name>
    <name type="common">Tubeworm</name>
    <dbReference type="NCBI Taxonomy" id="27915"/>
    <lineage>
        <taxon>Eukaryota</taxon>
        <taxon>Metazoa</taxon>
        <taxon>Spiralia</taxon>
        <taxon>Lophotrochozoa</taxon>
        <taxon>Annelida</taxon>
        <taxon>Polychaeta</taxon>
        <taxon>Sedentaria</taxon>
        <taxon>Canalipalpata</taxon>
        <taxon>Sabellida</taxon>
        <taxon>Siboglinidae</taxon>
        <taxon>Ridgeia</taxon>
    </lineage>
</organism>
<dbReference type="GO" id="GO:0005819">
    <property type="term" value="C:spindle"/>
    <property type="evidence" value="ECO:0007669"/>
    <property type="project" value="UniProtKB-ARBA"/>
</dbReference>
<evidence type="ECO:0000256" key="10">
    <source>
        <dbReference type="ARBA" id="ARBA00022840"/>
    </source>
</evidence>
<comment type="function">
    <text evidence="14 16">Involved in the initiation of DNA replication. Also participates in checkpoint controls that ensure DNA replication is completed before mitosis is initiated.</text>
</comment>
<dbReference type="Proteomes" id="UP001209878">
    <property type="component" value="Unassembled WGS sequence"/>
</dbReference>
<comment type="caution">
    <text evidence="20">The sequence shown here is derived from an EMBL/GenBank/DDBJ whole genome shotgun (WGS) entry which is preliminary data.</text>
</comment>
<keyword evidence="9" id="KW-0498">Mitosis</keyword>
<protein>
    <recommendedName>
        <fullName evidence="16">Cell division control protein</fullName>
    </recommendedName>
</protein>
<evidence type="ECO:0000256" key="13">
    <source>
        <dbReference type="ARBA" id="ARBA00023306"/>
    </source>
</evidence>
<keyword evidence="6" id="KW-0132">Cell division</keyword>
<dbReference type="GO" id="GO:0005634">
    <property type="term" value="C:nucleus"/>
    <property type="evidence" value="ECO:0007669"/>
    <property type="project" value="UniProtKB-SubCell"/>
</dbReference>
<evidence type="ECO:0000256" key="11">
    <source>
        <dbReference type="ARBA" id="ARBA00022843"/>
    </source>
</evidence>
<dbReference type="GO" id="GO:0005524">
    <property type="term" value="F:ATP binding"/>
    <property type="evidence" value="ECO:0007669"/>
    <property type="project" value="UniProtKB-KW"/>
</dbReference>
<evidence type="ECO:0000256" key="2">
    <source>
        <dbReference type="ARBA" id="ARBA00004496"/>
    </source>
</evidence>
<dbReference type="InterPro" id="IPR015163">
    <property type="entry name" value="Cdc6_C"/>
</dbReference>
<dbReference type="InterPro" id="IPR036390">
    <property type="entry name" value="WH_DNA-bd_sf"/>
</dbReference>
<evidence type="ECO:0000256" key="16">
    <source>
        <dbReference type="PIRNR" id="PIRNR001767"/>
    </source>
</evidence>
<dbReference type="PANTHER" id="PTHR10763">
    <property type="entry name" value="CELL DIVISION CONTROL PROTEIN 6-RELATED"/>
    <property type="match status" value="1"/>
</dbReference>
<keyword evidence="12 16" id="KW-0539">Nucleus</keyword>
<dbReference type="Gene3D" id="1.10.8.60">
    <property type="match status" value="1"/>
</dbReference>
<evidence type="ECO:0000256" key="14">
    <source>
        <dbReference type="ARBA" id="ARBA00056036"/>
    </source>
</evidence>
<comment type="subcellular location">
    <subcellularLocation>
        <location evidence="2">Cytoplasm</location>
    </subcellularLocation>
    <subcellularLocation>
        <location evidence="1 16">Nucleus</location>
    </subcellularLocation>
</comment>
<dbReference type="CDD" id="cd08768">
    <property type="entry name" value="Cdc6_C"/>
    <property type="match status" value="1"/>
</dbReference>
<evidence type="ECO:0000259" key="18">
    <source>
        <dbReference type="SMART" id="SM00382"/>
    </source>
</evidence>
<evidence type="ECO:0000256" key="6">
    <source>
        <dbReference type="ARBA" id="ARBA00022618"/>
    </source>
</evidence>